<dbReference type="SUPFAM" id="SSF57625">
    <property type="entry name" value="Invertebrate chitin-binding proteins"/>
    <property type="match status" value="4"/>
</dbReference>
<keyword evidence="1" id="KW-0147">Chitin-binding</keyword>
<dbReference type="SMART" id="SM00494">
    <property type="entry name" value="ChtBD2"/>
    <property type="match status" value="4"/>
</dbReference>
<gene>
    <name evidence="8" type="ORF">AVEN_5516_1</name>
</gene>
<evidence type="ECO:0000256" key="2">
    <source>
        <dbReference type="ARBA" id="ARBA00022729"/>
    </source>
</evidence>
<feature type="domain" description="Chitin-binding type-2" evidence="7">
    <location>
        <begin position="313"/>
        <end position="360"/>
    </location>
</feature>
<dbReference type="Pfam" id="PF01607">
    <property type="entry name" value="CBM_14"/>
    <property type="match status" value="4"/>
</dbReference>
<feature type="domain" description="Chitin-binding type-2" evidence="7">
    <location>
        <begin position="236"/>
        <end position="292"/>
    </location>
</feature>
<evidence type="ECO:0000256" key="6">
    <source>
        <dbReference type="SAM" id="MobiDB-lite"/>
    </source>
</evidence>
<dbReference type="EMBL" id="BGPR01002991">
    <property type="protein sequence ID" value="GBM82150.1"/>
    <property type="molecule type" value="Genomic_DNA"/>
</dbReference>
<evidence type="ECO:0000259" key="7">
    <source>
        <dbReference type="PROSITE" id="PS50940"/>
    </source>
</evidence>
<feature type="region of interest" description="Disordered" evidence="6">
    <location>
        <begin position="58"/>
        <end position="81"/>
    </location>
</feature>
<dbReference type="PANTHER" id="PTHR23301:SF0">
    <property type="entry name" value="CHITIN-BINDING TYPE-2 DOMAIN-CONTAINING PROTEIN-RELATED"/>
    <property type="match status" value="1"/>
</dbReference>
<dbReference type="GO" id="GO:0005576">
    <property type="term" value="C:extracellular region"/>
    <property type="evidence" value="ECO:0007669"/>
    <property type="project" value="InterPro"/>
</dbReference>
<dbReference type="GO" id="GO:0008061">
    <property type="term" value="F:chitin binding"/>
    <property type="evidence" value="ECO:0007669"/>
    <property type="project" value="UniProtKB-KW"/>
</dbReference>
<dbReference type="InterPro" id="IPR002557">
    <property type="entry name" value="Chitin-bd_dom"/>
</dbReference>
<evidence type="ECO:0000256" key="5">
    <source>
        <dbReference type="ARBA" id="ARBA00023180"/>
    </source>
</evidence>
<evidence type="ECO:0000256" key="4">
    <source>
        <dbReference type="ARBA" id="ARBA00023157"/>
    </source>
</evidence>
<accession>A0A4Y2IWX4</accession>
<dbReference type="InterPro" id="IPR051940">
    <property type="entry name" value="Chitin_bind-dev_reg"/>
</dbReference>
<dbReference type="PANTHER" id="PTHR23301">
    <property type="entry name" value="CHITIN BINDING PERITROPHIN-A"/>
    <property type="match status" value="1"/>
</dbReference>
<reference evidence="8 9" key="1">
    <citation type="journal article" date="2019" name="Sci. Rep.">
        <title>Orb-weaving spider Araneus ventricosus genome elucidates the spidroin gene catalogue.</title>
        <authorList>
            <person name="Kono N."/>
            <person name="Nakamura H."/>
            <person name="Ohtoshi R."/>
            <person name="Moran D.A.P."/>
            <person name="Shinohara A."/>
            <person name="Yoshida Y."/>
            <person name="Fujiwara M."/>
            <person name="Mori M."/>
            <person name="Tomita M."/>
            <person name="Arakawa K."/>
        </authorList>
    </citation>
    <scope>NUCLEOTIDE SEQUENCE [LARGE SCALE GENOMIC DNA]</scope>
</reference>
<feature type="domain" description="Chitin-binding type-2" evidence="7">
    <location>
        <begin position="81"/>
        <end position="136"/>
    </location>
</feature>
<dbReference type="AlphaFoldDB" id="A0A4Y2IWX4"/>
<dbReference type="OrthoDB" id="6020543at2759"/>
<keyword evidence="2" id="KW-0732">Signal</keyword>
<dbReference type="PROSITE" id="PS50940">
    <property type="entry name" value="CHIT_BIND_II"/>
    <property type="match status" value="4"/>
</dbReference>
<evidence type="ECO:0000256" key="1">
    <source>
        <dbReference type="ARBA" id="ARBA00022669"/>
    </source>
</evidence>
<protein>
    <recommendedName>
        <fullName evidence="7">Chitin-binding type-2 domain-containing protein</fullName>
    </recommendedName>
</protein>
<sequence>MRKSDGNWCRSGKSLEIPLLFIFHSEYWAIKVKYDPAGEEGCSLQKAKTMRGRREGVSLGKLGQGAPFEGEEKSCNRPRPPPTCAESDGLLPAEGDCSSYYQCAEGHAYFVKCPDGSHFNAEYGVCEPPCDAGCDPTIDCPLSVRHANSKSLDISTPRCRKPDGLFPAAEDCGAYYLCTKGRAHLLRCPPGLHYSIKDETCETPCNAQCNKNIDCTLLKSGKPKDSLTPSSHLPLWLLCKILNNGTVPHPKNCTSFYACSEGEARLVHCPRGLHFDPEGKECKSPCLAGCDSSIQCPLEIPVPKGKCSCENCYLQDPADCSAYLFCSQGLLTKGYCPRGTLFDKSSSQCRNASEVVRSISRSAMPHAVRELPYPLKCIISGAKIGAQPN</sequence>
<name>A0A4Y2IWX4_ARAVE</name>
<keyword evidence="4" id="KW-1015">Disulfide bond</keyword>
<dbReference type="InterPro" id="IPR036508">
    <property type="entry name" value="Chitin-bd_dom_sf"/>
</dbReference>
<feature type="domain" description="Chitin-binding type-2" evidence="7">
    <location>
        <begin position="156"/>
        <end position="211"/>
    </location>
</feature>
<evidence type="ECO:0000256" key="3">
    <source>
        <dbReference type="ARBA" id="ARBA00022737"/>
    </source>
</evidence>
<dbReference type="Proteomes" id="UP000499080">
    <property type="component" value="Unassembled WGS sequence"/>
</dbReference>
<evidence type="ECO:0000313" key="9">
    <source>
        <dbReference type="Proteomes" id="UP000499080"/>
    </source>
</evidence>
<organism evidence="8 9">
    <name type="scientific">Araneus ventricosus</name>
    <name type="common">Orbweaver spider</name>
    <name type="synonym">Epeira ventricosa</name>
    <dbReference type="NCBI Taxonomy" id="182803"/>
    <lineage>
        <taxon>Eukaryota</taxon>
        <taxon>Metazoa</taxon>
        <taxon>Ecdysozoa</taxon>
        <taxon>Arthropoda</taxon>
        <taxon>Chelicerata</taxon>
        <taxon>Arachnida</taxon>
        <taxon>Araneae</taxon>
        <taxon>Araneomorphae</taxon>
        <taxon>Entelegynae</taxon>
        <taxon>Araneoidea</taxon>
        <taxon>Araneidae</taxon>
        <taxon>Araneus</taxon>
    </lineage>
</organism>
<keyword evidence="5" id="KW-0325">Glycoprotein</keyword>
<proteinExistence type="predicted"/>
<comment type="caution">
    <text evidence="8">The sequence shown here is derived from an EMBL/GenBank/DDBJ whole genome shotgun (WGS) entry which is preliminary data.</text>
</comment>
<keyword evidence="3" id="KW-0677">Repeat</keyword>
<keyword evidence="9" id="KW-1185">Reference proteome</keyword>
<evidence type="ECO:0000313" key="8">
    <source>
        <dbReference type="EMBL" id="GBM82150.1"/>
    </source>
</evidence>
<dbReference type="Gene3D" id="2.170.140.10">
    <property type="entry name" value="Chitin binding domain"/>
    <property type="match status" value="4"/>
</dbReference>